<gene>
    <name evidence="12" type="ORF">SAMN05660653_00278</name>
</gene>
<comment type="catalytic activity">
    <reaction evidence="1 10">
        <text>UDP-alpha-D-glucose = UDP-alpha-D-galactose</text>
        <dbReference type="Rhea" id="RHEA:22168"/>
        <dbReference type="ChEBI" id="CHEBI:58885"/>
        <dbReference type="ChEBI" id="CHEBI:66914"/>
        <dbReference type="EC" id="5.1.3.2"/>
    </reaction>
</comment>
<comment type="similarity">
    <text evidence="4 10">Belongs to the NAD(P)-dependent epimerase/dehydratase family.</text>
</comment>
<dbReference type="Gene3D" id="3.90.25.10">
    <property type="entry name" value="UDP-galactose 4-epimerase, domain 1"/>
    <property type="match status" value="1"/>
</dbReference>
<evidence type="ECO:0000256" key="5">
    <source>
        <dbReference type="ARBA" id="ARBA00013189"/>
    </source>
</evidence>
<comment type="cofactor">
    <cofactor evidence="2 10">
        <name>NAD(+)</name>
        <dbReference type="ChEBI" id="CHEBI:57540"/>
    </cofactor>
</comment>
<evidence type="ECO:0000313" key="13">
    <source>
        <dbReference type="Proteomes" id="UP000198771"/>
    </source>
</evidence>
<accession>A0A1G6AA88</accession>
<dbReference type="SUPFAM" id="SSF51735">
    <property type="entry name" value="NAD(P)-binding Rossmann-fold domains"/>
    <property type="match status" value="1"/>
</dbReference>
<evidence type="ECO:0000313" key="12">
    <source>
        <dbReference type="EMBL" id="SDB05302.1"/>
    </source>
</evidence>
<dbReference type="InterPro" id="IPR001509">
    <property type="entry name" value="Epimerase_deHydtase"/>
</dbReference>
<proteinExistence type="inferred from homology"/>
<dbReference type="OrthoDB" id="9801785at2"/>
<dbReference type="Pfam" id="PF01370">
    <property type="entry name" value="Epimerase"/>
    <property type="match status" value="1"/>
</dbReference>
<evidence type="ECO:0000256" key="3">
    <source>
        <dbReference type="ARBA" id="ARBA00004947"/>
    </source>
</evidence>
<keyword evidence="8 10" id="KW-0413">Isomerase</keyword>
<evidence type="ECO:0000256" key="8">
    <source>
        <dbReference type="ARBA" id="ARBA00023235"/>
    </source>
</evidence>
<dbReference type="EC" id="5.1.3.2" evidence="5 10"/>
<name>A0A1G6AA88_9BACT</name>
<dbReference type="PANTHER" id="PTHR43725">
    <property type="entry name" value="UDP-GLUCOSE 4-EPIMERASE"/>
    <property type="match status" value="1"/>
</dbReference>
<dbReference type="Gene3D" id="3.40.50.720">
    <property type="entry name" value="NAD(P)-binding Rossmann-like Domain"/>
    <property type="match status" value="1"/>
</dbReference>
<dbReference type="RefSeq" id="WP_092116446.1">
    <property type="nucleotide sequence ID" value="NZ_FMXO01000001.1"/>
</dbReference>
<sequence>MSDCILVTGGAGYIGSQTCKALAAAGYRPVTLDNMVYGHEWAVKWGELVRGDILDAQTLDAVFSRHAPAAVIHFAAYAYVGESVTDPQKYYRNNVGGSLSLLEAMRRHDCRYMVFSSTCATYGEPKEIPIPENHPQHPVNPYGWSKLMIEQMLKDFDTAYGLRHVALRYFNAAGADPDGIVGEEHDPETHLIPLAILAALGRRRALSVFGRDYPTPDGTAIRDYIHVADLAEAHVAALKFLLAEDRSEAFNLGTGTGHTVQQVIETVQEVGGREVPVADAPRRAGDPPALVAVADKARRILGWEPKIPDLQGIIRTAWDWHRKQ</sequence>
<dbReference type="InterPro" id="IPR036291">
    <property type="entry name" value="NAD(P)-bd_dom_sf"/>
</dbReference>
<evidence type="ECO:0000256" key="9">
    <source>
        <dbReference type="ARBA" id="ARBA00023277"/>
    </source>
</evidence>
<evidence type="ECO:0000256" key="4">
    <source>
        <dbReference type="ARBA" id="ARBA00007637"/>
    </source>
</evidence>
<evidence type="ECO:0000256" key="7">
    <source>
        <dbReference type="ARBA" id="ARBA00023027"/>
    </source>
</evidence>
<keyword evidence="7 10" id="KW-0520">NAD</keyword>
<evidence type="ECO:0000259" key="11">
    <source>
        <dbReference type="Pfam" id="PF01370"/>
    </source>
</evidence>
<evidence type="ECO:0000256" key="1">
    <source>
        <dbReference type="ARBA" id="ARBA00000083"/>
    </source>
</evidence>
<keyword evidence="9 10" id="KW-0119">Carbohydrate metabolism</keyword>
<protein>
    <recommendedName>
        <fullName evidence="6 10">UDP-glucose 4-epimerase</fullName>
        <ecNumber evidence="5 10">5.1.3.2</ecNumber>
    </recommendedName>
</protein>
<evidence type="ECO:0000256" key="2">
    <source>
        <dbReference type="ARBA" id="ARBA00001911"/>
    </source>
</evidence>
<dbReference type="GO" id="GO:0003978">
    <property type="term" value="F:UDP-glucose 4-epimerase activity"/>
    <property type="evidence" value="ECO:0007669"/>
    <property type="project" value="UniProtKB-UniRule"/>
</dbReference>
<dbReference type="AlphaFoldDB" id="A0A1G6AA88"/>
<keyword evidence="13" id="KW-1185">Reference proteome</keyword>
<dbReference type="NCBIfam" id="TIGR01179">
    <property type="entry name" value="galE"/>
    <property type="match status" value="1"/>
</dbReference>
<dbReference type="UniPathway" id="UPA00214"/>
<dbReference type="CDD" id="cd05247">
    <property type="entry name" value="UDP_G4E_1_SDR_e"/>
    <property type="match status" value="1"/>
</dbReference>
<dbReference type="GO" id="GO:0033499">
    <property type="term" value="P:galactose catabolic process via UDP-galactose, Leloir pathway"/>
    <property type="evidence" value="ECO:0007669"/>
    <property type="project" value="TreeGrafter"/>
</dbReference>
<comment type="pathway">
    <text evidence="3 10">Carbohydrate metabolism; galactose metabolism.</text>
</comment>
<dbReference type="PANTHER" id="PTHR43725:SF53">
    <property type="entry name" value="UDP-ARABINOSE 4-EPIMERASE 1"/>
    <property type="match status" value="1"/>
</dbReference>
<feature type="domain" description="NAD-dependent epimerase/dehydratase" evidence="11">
    <location>
        <begin position="5"/>
        <end position="253"/>
    </location>
</feature>
<organism evidence="12 13">
    <name type="scientific">Desulfonatronum thiosulfatophilum</name>
    <dbReference type="NCBI Taxonomy" id="617002"/>
    <lineage>
        <taxon>Bacteria</taxon>
        <taxon>Pseudomonadati</taxon>
        <taxon>Thermodesulfobacteriota</taxon>
        <taxon>Desulfovibrionia</taxon>
        <taxon>Desulfovibrionales</taxon>
        <taxon>Desulfonatronaceae</taxon>
        <taxon>Desulfonatronum</taxon>
    </lineage>
</organism>
<reference evidence="12 13" key="1">
    <citation type="submission" date="2016-10" db="EMBL/GenBank/DDBJ databases">
        <authorList>
            <person name="de Groot N.N."/>
        </authorList>
    </citation>
    <scope>NUCLEOTIDE SEQUENCE [LARGE SCALE GENOMIC DNA]</scope>
    <source>
        <strain evidence="12 13">ASO4-2</strain>
    </source>
</reference>
<dbReference type="STRING" id="617002.SAMN05660653_00278"/>
<dbReference type="Proteomes" id="UP000198771">
    <property type="component" value="Unassembled WGS sequence"/>
</dbReference>
<evidence type="ECO:0000256" key="10">
    <source>
        <dbReference type="RuleBase" id="RU366046"/>
    </source>
</evidence>
<dbReference type="InterPro" id="IPR005886">
    <property type="entry name" value="UDP_G4E"/>
</dbReference>
<comment type="subunit">
    <text evidence="10">Homodimer.</text>
</comment>
<evidence type="ECO:0000256" key="6">
    <source>
        <dbReference type="ARBA" id="ARBA00018569"/>
    </source>
</evidence>
<dbReference type="EMBL" id="FMXO01000001">
    <property type="protein sequence ID" value="SDB05302.1"/>
    <property type="molecule type" value="Genomic_DNA"/>
</dbReference>